<name>A0A249P7A0_9HYPH</name>
<dbReference type="EMBL" id="CP023067">
    <property type="protein sequence ID" value="ASY61602.1"/>
    <property type="molecule type" value="Genomic_DNA"/>
</dbReference>
<keyword evidence="2" id="KW-1185">Reference proteome</keyword>
<dbReference type="Proteomes" id="UP000217211">
    <property type="component" value="Chromosome"/>
</dbReference>
<dbReference type="KEGG" id="esj:SJ05684_c01310"/>
<evidence type="ECO:0000313" key="2">
    <source>
        <dbReference type="Proteomes" id="UP000217211"/>
    </source>
</evidence>
<proteinExistence type="predicted"/>
<protein>
    <submittedName>
        <fullName evidence="1">Uncharacterized protein</fullName>
    </submittedName>
</protein>
<gene>
    <name evidence="1" type="ORF">SJ05684_c01310</name>
</gene>
<evidence type="ECO:0000313" key="1">
    <source>
        <dbReference type="EMBL" id="ASY61602.1"/>
    </source>
</evidence>
<reference evidence="1 2" key="1">
    <citation type="submission" date="2017-08" db="EMBL/GenBank/DDBJ databases">
        <title>Multipartite genome sequences of Sinorhizobium species nodulating soybeans.</title>
        <authorList>
            <person name="Tian C.F."/>
        </authorList>
    </citation>
    <scope>NUCLEOTIDE SEQUENCE [LARGE SCALE GENOMIC DNA]</scope>
    <source>
        <strain evidence="1 2">CCBAU 05684</strain>
    </source>
</reference>
<dbReference type="AlphaFoldDB" id="A0A249P7A0"/>
<accession>A0A249P7A0</accession>
<sequence length="73" mass="8110">MDELGCRAPVLAHRTITFKNKKPAAKRPVRNPAFLAICLTWLQADRPNHHGIKLQYCLAVLASIPGVWFCLAG</sequence>
<organism evidence="1 2">
    <name type="scientific">Sinorhizobium sojae CCBAU 05684</name>
    <dbReference type="NCBI Taxonomy" id="716928"/>
    <lineage>
        <taxon>Bacteria</taxon>
        <taxon>Pseudomonadati</taxon>
        <taxon>Pseudomonadota</taxon>
        <taxon>Alphaproteobacteria</taxon>
        <taxon>Hyphomicrobiales</taxon>
        <taxon>Rhizobiaceae</taxon>
        <taxon>Sinorhizobium/Ensifer group</taxon>
        <taxon>Sinorhizobium</taxon>
    </lineage>
</organism>